<feature type="compositionally biased region" description="Low complexity" evidence="1">
    <location>
        <begin position="57"/>
        <end position="72"/>
    </location>
</feature>
<feature type="compositionally biased region" description="Basic and acidic residues" evidence="1">
    <location>
        <begin position="621"/>
        <end position="649"/>
    </location>
</feature>
<dbReference type="InterPro" id="IPR041078">
    <property type="entry name" value="Plavaka"/>
</dbReference>
<comment type="caution">
    <text evidence="2">The sequence shown here is derived from an EMBL/GenBank/DDBJ whole genome shotgun (WGS) entry which is preliminary data.</text>
</comment>
<feature type="compositionally biased region" description="Low complexity" evidence="1">
    <location>
        <begin position="1039"/>
        <end position="1053"/>
    </location>
</feature>
<dbReference type="EMBL" id="QPFP01000008">
    <property type="protein sequence ID" value="TEB34908.1"/>
    <property type="molecule type" value="Genomic_DNA"/>
</dbReference>
<name>A0A4Y7TLX1_COPMI</name>
<reference evidence="2 3" key="1">
    <citation type="journal article" date="2019" name="Nat. Ecol. Evol.">
        <title>Megaphylogeny resolves global patterns of mushroom evolution.</title>
        <authorList>
            <person name="Varga T."/>
            <person name="Krizsan K."/>
            <person name="Foldi C."/>
            <person name="Dima B."/>
            <person name="Sanchez-Garcia M."/>
            <person name="Sanchez-Ramirez S."/>
            <person name="Szollosi G.J."/>
            <person name="Szarkandi J.G."/>
            <person name="Papp V."/>
            <person name="Albert L."/>
            <person name="Andreopoulos W."/>
            <person name="Angelini C."/>
            <person name="Antonin V."/>
            <person name="Barry K.W."/>
            <person name="Bougher N.L."/>
            <person name="Buchanan P."/>
            <person name="Buyck B."/>
            <person name="Bense V."/>
            <person name="Catcheside P."/>
            <person name="Chovatia M."/>
            <person name="Cooper J."/>
            <person name="Damon W."/>
            <person name="Desjardin D."/>
            <person name="Finy P."/>
            <person name="Geml J."/>
            <person name="Haridas S."/>
            <person name="Hughes K."/>
            <person name="Justo A."/>
            <person name="Karasinski D."/>
            <person name="Kautmanova I."/>
            <person name="Kiss B."/>
            <person name="Kocsube S."/>
            <person name="Kotiranta H."/>
            <person name="LaButti K.M."/>
            <person name="Lechner B.E."/>
            <person name="Liimatainen K."/>
            <person name="Lipzen A."/>
            <person name="Lukacs Z."/>
            <person name="Mihaltcheva S."/>
            <person name="Morgado L.N."/>
            <person name="Niskanen T."/>
            <person name="Noordeloos M.E."/>
            <person name="Ohm R.A."/>
            <person name="Ortiz-Santana B."/>
            <person name="Ovrebo C."/>
            <person name="Racz N."/>
            <person name="Riley R."/>
            <person name="Savchenko A."/>
            <person name="Shiryaev A."/>
            <person name="Soop K."/>
            <person name="Spirin V."/>
            <person name="Szebenyi C."/>
            <person name="Tomsovsky M."/>
            <person name="Tulloss R.E."/>
            <person name="Uehling J."/>
            <person name="Grigoriev I.V."/>
            <person name="Vagvolgyi C."/>
            <person name="Papp T."/>
            <person name="Martin F.M."/>
            <person name="Miettinen O."/>
            <person name="Hibbett D.S."/>
            <person name="Nagy L.G."/>
        </authorList>
    </citation>
    <scope>NUCLEOTIDE SEQUENCE [LARGE SCALE GENOMIC DNA]</scope>
    <source>
        <strain evidence="2 3">FP101781</strain>
    </source>
</reference>
<dbReference type="Proteomes" id="UP000298030">
    <property type="component" value="Unassembled WGS sequence"/>
</dbReference>
<feature type="region of interest" description="Disordered" evidence="1">
    <location>
        <begin position="1021"/>
        <end position="1061"/>
    </location>
</feature>
<feature type="compositionally biased region" description="Gly residues" evidence="1">
    <location>
        <begin position="35"/>
        <end position="46"/>
    </location>
</feature>
<dbReference type="AlphaFoldDB" id="A0A4Y7TLX1"/>
<accession>A0A4Y7TLX1</accession>
<sequence>MESDDGDVCEGPTKVGSSERGVGDEDVGNEDVGDEGVGNKGGGDGGVGDKKENEAASLPRRSSSRSTPLSVSNPLGPFPNLCSFQLGEWFINRGDQSSVQTLQTLVTKAQTPGFAQDIAEANWPKIFRHLVGECTGGQLEDEVDWVDDGWKTTPVSISVPLGKSTTTRITGTLYHRSIVAIIRKKVASDSDMRLFHYEPFEVIWQPDPSLPAQRIYSELYHSEAFLKTHQEIQDAPSSFRSKYPPVVIGLMFWSDGTHLTSFSSEKLWPGYMSFANESKHRRGRPSQNLCHHIAFFDDLADEFKDHITSKTSGGNIPDKLIHFCTQEMLHAQWEIILNDDELLEAIEKGIVLMCPDRQERRFFIRVFTYSADYQEKVLVATIRGVNGLCPCHRCHVPKEAQTQLGTPEDLTIRAQSLRVDDSERRSRIKEARAKIFEGGLVVANTGVDNITKGDSLQPVLNAFSKPKLFAAGVDIFSALVVDLMHEFEQGVWKDLFLHLLRILEASGPGESLNHALDQRYRLTPTFGKTIRRFVSDVSEQKQKAARDHEDLLQCSIPAFENLMPNPLHSAAVTYLLVLCAEWHALAKLRMHTDSMLQLLQATTVSLGEEFRSFMNGVCKEVPTKERKSEKQAREEAQKRCERKQGEKPTARKGATFDGSSSSTGSIQVREHLIDRACKVLDYVSTIKMFGTTDNYSTEGGELMHRFSKRWYCRSSKRNARKEVARHERKAAYIRVIRRNINRTNRKQSKITEEQKLAARTPNIHHYIGVNENVPVSLLDFAQGADPGIEQDPIFKSFIPDLQAHILERFTAKNDDLKAKLDPTRVCIRNHWIFSHKIMRVKYTSYDVHRNEDVVHLDSDACNIMIPDQAYPDNRRLPPYWYARVLGIYHTYPYYAGEVSPAIAHVLYPTLNGVSLKDTPTPSIPNIGHQEYVTFPDITAPGSTSFLDPLAVLRASHIIPRFSKGRNFTNGVGLSKTTKDGPDWSQYYVNRYVDRDMYMRYKIGMAVGHTAVWPSYIRPDPADSFPPPRGGVHPPTECGSTSDASRDISSSSASLEVIQEGT</sequence>
<dbReference type="STRING" id="71717.A0A4Y7TLX1"/>
<dbReference type="OrthoDB" id="2687259at2759"/>
<keyword evidence="3" id="KW-1185">Reference proteome</keyword>
<evidence type="ECO:0000256" key="1">
    <source>
        <dbReference type="SAM" id="MobiDB-lite"/>
    </source>
</evidence>
<protein>
    <submittedName>
        <fullName evidence="2">Uncharacterized protein</fullName>
    </submittedName>
</protein>
<dbReference type="Pfam" id="PF18759">
    <property type="entry name" value="Plavaka"/>
    <property type="match status" value="1"/>
</dbReference>
<gene>
    <name evidence="2" type="ORF">FA13DRAFT_1624905</name>
</gene>
<organism evidence="2 3">
    <name type="scientific">Coprinellus micaceus</name>
    <name type="common">Glistening ink-cap mushroom</name>
    <name type="synonym">Coprinus micaceus</name>
    <dbReference type="NCBI Taxonomy" id="71717"/>
    <lineage>
        <taxon>Eukaryota</taxon>
        <taxon>Fungi</taxon>
        <taxon>Dikarya</taxon>
        <taxon>Basidiomycota</taxon>
        <taxon>Agaricomycotina</taxon>
        <taxon>Agaricomycetes</taxon>
        <taxon>Agaricomycetidae</taxon>
        <taxon>Agaricales</taxon>
        <taxon>Agaricineae</taxon>
        <taxon>Psathyrellaceae</taxon>
        <taxon>Coprinellus</taxon>
    </lineage>
</organism>
<feature type="region of interest" description="Disordered" evidence="1">
    <location>
        <begin position="1"/>
        <end position="74"/>
    </location>
</feature>
<evidence type="ECO:0000313" key="2">
    <source>
        <dbReference type="EMBL" id="TEB34908.1"/>
    </source>
</evidence>
<proteinExistence type="predicted"/>
<feature type="compositionally biased region" description="Acidic residues" evidence="1">
    <location>
        <begin position="24"/>
        <end position="34"/>
    </location>
</feature>
<evidence type="ECO:0000313" key="3">
    <source>
        <dbReference type="Proteomes" id="UP000298030"/>
    </source>
</evidence>
<feature type="region of interest" description="Disordered" evidence="1">
    <location>
        <begin position="621"/>
        <end position="663"/>
    </location>
</feature>